<keyword evidence="1" id="KW-0812">Transmembrane</keyword>
<proteinExistence type="predicted"/>
<evidence type="ECO:0000313" key="3">
    <source>
        <dbReference type="Proteomes" id="UP001236507"/>
    </source>
</evidence>
<evidence type="ECO:0000313" key="2">
    <source>
        <dbReference type="EMBL" id="MDI9858696.1"/>
    </source>
</evidence>
<keyword evidence="3" id="KW-1185">Reference proteome</keyword>
<dbReference type="RefSeq" id="WP_255491972.1">
    <property type="nucleotide sequence ID" value="NZ_JASHIF010000004.1"/>
</dbReference>
<gene>
    <name evidence="2" type="ORF">QM524_05720</name>
</gene>
<dbReference type="EMBL" id="JASHIF010000004">
    <property type="protein sequence ID" value="MDI9858696.1"/>
    <property type="molecule type" value="Genomic_DNA"/>
</dbReference>
<dbReference type="Proteomes" id="UP001236507">
    <property type="component" value="Unassembled WGS sequence"/>
</dbReference>
<keyword evidence="1" id="KW-0472">Membrane</keyword>
<protein>
    <submittedName>
        <fullName evidence="2">Uncharacterized protein</fullName>
    </submittedName>
</protein>
<keyword evidence="1" id="KW-1133">Transmembrane helix</keyword>
<comment type="caution">
    <text evidence="2">The sequence shown here is derived from an EMBL/GenBank/DDBJ whole genome shotgun (WGS) entry which is preliminary data.</text>
</comment>
<feature type="transmembrane region" description="Helical" evidence="1">
    <location>
        <begin position="12"/>
        <end position="29"/>
    </location>
</feature>
<accession>A0ABT6Y588</accession>
<evidence type="ECO:0000256" key="1">
    <source>
        <dbReference type="SAM" id="Phobius"/>
    </source>
</evidence>
<organism evidence="2 3">
    <name type="scientific">Flectobacillus roseus</name>
    <dbReference type="NCBI Taxonomy" id="502259"/>
    <lineage>
        <taxon>Bacteria</taxon>
        <taxon>Pseudomonadati</taxon>
        <taxon>Bacteroidota</taxon>
        <taxon>Cytophagia</taxon>
        <taxon>Cytophagales</taxon>
        <taxon>Flectobacillaceae</taxon>
        <taxon>Flectobacillus</taxon>
    </lineage>
</organism>
<sequence length="43" mass="4635">MSTETEKKPNWILRIIIAAAIIGAAIWLVNVMSTSEIEIGGGH</sequence>
<name>A0ABT6Y588_9BACT</name>
<reference evidence="2 3" key="1">
    <citation type="submission" date="2023-05" db="EMBL/GenBank/DDBJ databases">
        <title>Novel species of genus Flectobacillus isolated from stream in China.</title>
        <authorList>
            <person name="Lu H."/>
        </authorList>
    </citation>
    <scope>NUCLEOTIDE SEQUENCE [LARGE SCALE GENOMIC DNA]</scope>
    <source>
        <strain evidence="2 3">KCTC 42575</strain>
    </source>
</reference>